<reference evidence="2 3" key="1">
    <citation type="submission" date="2020-08" db="EMBL/GenBank/DDBJ databases">
        <title>Genomic Encyclopedia of Type Strains, Phase IV (KMG-IV): sequencing the most valuable type-strain genomes for metagenomic binning, comparative biology and taxonomic classification.</title>
        <authorList>
            <person name="Goeker M."/>
        </authorList>
    </citation>
    <scope>NUCLEOTIDE SEQUENCE [LARGE SCALE GENOMIC DNA]</scope>
    <source>
        <strain evidence="2 3">DSM 44197</strain>
    </source>
</reference>
<dbReference type="InterPro" id="IPR011576">
    <property type="entry name" value="Pyridox_Oxase_N"/>
</dbReference>
<name>A0A7W3LYV4_ACTNM</name>
<dbReference type="RefSeq" id="WP_182848607.1">
    <property type="nucleotide sequence ID" value="NZ_BAAALP010000038.1"/>
</dbReference>
<gene>
    <name evidence="2" type="ORF">HNR61_008412</name>
</gene>
<dbReference type="Proteomes" id="UP000572680">
    <property type="component" value="Unassembled WGS sequence"/>
</dbReference>
<accession>A0A7W3LYV4</accession>
<dbReference type="EMBL" id="JACJIA010000017">
    <property type="protein sequence ID" value="MBA8956723.1"/>
    <property type="molecule type" value="Genomic_DNA"/>
</dbReference>
<evidence type="ECO:0000313" key="2">
    <source>
        <dbReference type="EMBL" id="MBA8956723.1"/>
    </source>
</evidence>
<evidence type="ECO:0000259" key="1">
    <source>
        <dbReference type="Pfam" id="PF01243"/>
    </source>
</evidence>
<dbReference type="SUPFAM" id="SSF50475">
    <property type="entry name" value="FMN-binding split barrel"/>
    <property type="match status" value="1"/>
</dbReference>
<dbReference type="InterPro" id="IPR012349">
    <property type="entry name" value="Split_barrel_FMN-bd"/>
</dbReference>
<feature type="domain" description="Pyridoxamine 5'-phosphate oxidase N-terminal" evidence="1">
    <location>
        <begin position="13"/>
        <end position="140"/>
    </location>
</feature>
<keyword evidence="3" id="KW-1185">Reference proteome</keyword>
<dbReference type="AlphaFoldDB" id="A0A7W3LYV4"/>
<evidence type="ECO:0000313" key="3">
    <source>
        <dbReference type="Proteomes" id="UP000572680"/>
    </source>
</evidence>
<comment type="caution">
    <text evidence="2">The sequence shown here is derived from an EMBL/GenBank/DDBJ whole genome shotgun (WGS) entry which is preliminary data.</text>
</comment>
<protein>
    <submittedName>
        <fullName evidence="2">General stress protein 26</fullName>
    </submittedName>
</protein>
<dbReference type="Pfam" id="PF01243">
    <property type="entry name" value="PNPOx_N"/>
    <property type="match status" value="1"/>
</dbReference>
<proteinExistence type="predicted"/>
<sequence>MAERFADLEEPFLRFTREIVWCTVTTVSPEGRPRSRILHPVWEVVDGRPVGWVFTGRTPVKTRHLAANPHVAFSYWTPSHDTVLGEAVASWVEDQGARQHVWDLITTAPPPLGYDLAGFGLSGPRDPAFTPLRLDATRVQVLDGSDVPKDFKPRMAVIGPR</sequence>
<dbReference type="Gene3D" id="2.30.110.10">
    <property type="entry name" value="Electron Transport, Fmn-binding Protein, Chain A"/>
    <property type="match status" value="1"/>
</dbReference>
<organism evidence="2 3">
    <name type="scientific">Actinomadura namibiensis</name>
    <dbReference type="NCBI Taxonomy" id="182080"/>
    <lineage>
        <taxon>Bacteria</taxon>
        <taxon>Bacillati</taxon>
        <taxon>Actinomycetota</taxon>
        <taxon>Actinomycetes</taxon>
        <taxon>Streptosporangiales</taxon>
        <taxon>Thermomonosporaceae</taxon>
        <taxon>Actinomadura</taxon>
    </lineage>
</organism>